<gene>
    <name evidence="4" type="ORF">QYE76_041372</name>
</gene>
<dbReference type="EMBL" id="JAUUTY010000002">
    <property type="protein sequence ID" value="KAK1680524.1"/>
    <property type="molecule type" value="Genomic_DNA"/>
</dbReference>
<dbReference type="PANTHER" id="PTHR11461:SF389">
    <property type="entry name" value="SERPIN DOMAIN-CONTAINING PROTEIN"/>
    <property type="match status" value="1"/>
</dbReference>
<comment type="caution">
    <text evidence="4">The sequence shown here is derived from an EMBL/GenBank/DDBJ whole genome shotgun (WGS) entry which is preliminary data.</text>
</comment>
<dbReference type="Gene3D" id="3.30.497.10">
    <property type="entry name" value="Antithrombin, subunit I, domain 2"/>
    <property type="match status" value="1"/>
</dbReference>
<dbReference type="Proteomes" id="UP001231189">
    <property type="component" value="Unassembled WGS sequence"/>
</dbReference>
<reference evidence="4" key="1">
    <citation type="submission" date="2023-07" db="EMBL/GenBank/DDBJ databases">
        <title>A chromosome-level genome assembly of Lolium multiflorum.</title>
        <authorList>
            <person name="Chen Y."/>
            <person name="Copetti D."/>
            <person name="Kolliker R."/>
            <person name="Studer B."/>
        </authorList>
    </citation>
    <scope>NUCLEOTIDE SEQUENCE</scope>
    <source>
        <strain evidence="4">02402/16</strain>
        <tissue evidence="4">Leaf</tissue>
    </source>
</reference>
<dbReference type="CDD" id="cd02043">
    <property type="entry name" value="serpinP_plants"/>
    <property type="match status" value="1"/>
</dbReference>
<dbReference type="Pfam" id="PF00079">
    <property type="entry name" value="Serpin"/>
    <property type="match status" value="1"/>
</dbReference>
<dbReference type="SMART" id="SM00093">
    <property type="entry name" value="SERPIN"/>
    <property type="match status" value="1"/>
</dbReference>
<evidence type="ECO:0000256" key="1">
    <source>
        <dbReference type="ARBA" id="ARBA00009500"/>
    </source>
</evidence>
<evidence type="ECO:0000313" key="4">
    <source>
        <dbReference type="EMBL" id="KAK1680524.1"/>
    </source>
</evidence>
<evidence type="ECO:0000256" key="2">
    <source>
        <dbReference type="RuleBase" id="RU000411"/>
    </source>
</evidence>
<evidence type="ECO:0000313" key="5">
    <source>
        <dbReference type="Proteomes" id="UP001231189"/>
    </source>
</evidence>
<protein>
    <recommendedName>
        <fullName evidence="3">Serpin domain-containing protein</fullName>
    </recommendedName>
</protein>
<dbReference type="InterPro" id="IPR042178">
    <property type="entry name" value="Serpin_sf_1"/>
</dbReference>
<organism evidence="4 5">
    <name type="scientific">Lolium multiflorum</name>
    <name type="common">Italian ryegrass</name>
    <name type="synonym">Lolium perenne subsp. multiflorum</name>
    <dbReference type="NCBI Taxonomy" id="4521"/>
    <lineage>
        <taxon>Eukaryota</taxon>
        <taxon>Viridiplantae</taxon>
        <taxon>Streptophyta</taxon>
        <taxon>Embryophyta</taxon>
        <taxon>Tracheophyta</taxon>
        <taxon>Spermatophyta</taxon>
        <taxon>Magnoliopsida</taxon>
        <taxon>Liliopsida</taxon>
        <taxon>Poales</taxon>
        <taxon>Poaceae</taxon>
        <taxon>BOP clade</taxon>
        <taxon>Pooideae</taxon>
        <taxon>Poodae</taxon>
        <taxon>Poeae</taxon>
        <taxon>Poeae Chloroplast Group 2 (Poeae type)</taxon>
        <taxon>Loliodinae</taxon>
        <taxon>Loliinae</taxon>
        <taxon>Lolium</taxon>
    </lineage>
</organism>
<dbReference type="InterPro" id="IPR023796">
    <property type="entry name" value="Serpin_dom"/>
</dbReference>
<feature type="domain" description="Serpin" evidence="3">
    <location>
        <begin position="16"/>
        <end position="412"/>
    </location>
</feature>
<proteinExistence type="inferred from homology"/>
<dbReference type="InterPro" id="IPR036186">
    <property type="entry name" value="Serpin_sf"/>
</dbReference>
<keyword evidence="5" id="KW-1185">Reference proteome</keyword>
<dbReference type="PANTHER" id="PTHR11461">
    <property type="entry name" value="SERINE PROTEASE INHIBITOR, SERPIN"/>
    <property type="match status" value="1"/>
</dbReference>
<dbReference type="SUPFAM" id="SSF56574">
    <property type="entry name" value="Serpins"/>
    <property type="match status" value="1"/>
</dbReference>
<accession>A0AAD8WU32</accession>
<dbReference type="AlphaFoldDB" id="A0AAD8WU32"/>
<dbReference type="InterPro" id="IPR042185">
    <property type="entry name" value="Serpin_sf_2"/>
</dbReference>
<evidence type="ECO:0000259" key="3">
    <source>
        <dbReference type="SMART" id="SM00093"/>
    </source>
</evidence>
<comment type="similarity">
    <text evidence="1 2">Belongs to the serpin family.</text>
</comment>
<dbReference type="GO" id="GO:0004867">
    <property type="term" value="F:serine-type endopeptidase inhibitor activity"/>
    <property type="evidence" value="ECO:0007669"/>
    <property type="project" value="InterPro"/>
</dbReference>
<dbReference type="GO" id="GO:0005615">
    <property type="term" value="C:extracellular space"/>
    <property type="evidence" value="ECO:0007669"/>
    <property type="project" value="InterPro"/>
</dbReference>
<dbReference type="Gene3D" id="2.30.39.10">
    <property type="entry name" value="Alpha-1-antitrypsin, domain 1"/>
    <property type="match status" value="1"/>
</dbReference>
<sequence length="413" mass="45286">MALRFTGRDSLTALTHRLAEQLAVTSAEDRGNLIFSPLAIYSALSLVAAGARGSTLDELMAVLGANSRGELAENVLFVAEHALADRSTSGGPLVAFASGVWHDAGRPLEPAYKEAVVTSYKAEIRAVDFRSKPEQSRKEINRWIAAATGKLIDSILPPGSLDQDTVVVLASAIYFKGKWTKPFEKKRTKVGRFYLLDGGTVNAPMMGTRRSQYIAVHDGFKVLRLPYRSQDPRRRRGTANVQESAVPLPRYSMCVFLPDAHDGLWDLVDKIASSSSFLRDHLPEETVEVDKFRLPKFKISFSRKLSGVLRDMGLKVAFSTNNADLSGMAPDVDDGSGMRKRLALQDVFHRAILEVNEEGTEAAAVTVCHMDVDEACFEDEPPVEFVADHPFAFFVLEEVSSAVVFAGHVLDPS</sequence>
<name>A0AAD8WU32_LOLMU</name>
<dbReference type="InterPro" id="IPR000215">
    <property type="entry name" value="Serpin_fam"/>
</dbReference>